<proteinExistence type="predicted"/>
<sequence>MEKINWVEFKKGIEENEEEISFYFHDNEWWISRLYGEPRSFLLTRSKDSYTQRFETAKELFTRGEIEGKTITDRRAILVNEPRWNS</sequence>
<protein>
    <submittedName>
        <fullName evidence="1">Uncharacterized protein</fullName>
    </submittedName>
</protein>
<reference evidence="1 2" key="1">
    <citation type="submission" date="2018-06" db="EMBL/GenBank/DDBJ databases">
        <authorList>
            <consortium name="Pathogen Informatics"/>
            <person name="Doyle S."/>
        </authorList>
    </citation>
    <scope>NUCLEOTIDE SEQUENCE [LARGE SCALE GENOMIC DNA]</scope>
    <source>
        <strain evidence="2">NCTC 10815</strain>
    </source>
</reference>
<evidence type="ECO:0000313" key="1">
    <source>
        <dbReference type="EMBL" id="STY45529.1"/>
    </source>
</evidence>
<dbReference type="Proteomes" id="UP000254879">
    <property type="component" value="Unassembled WGS sequence"/>
</dbReference>
<gene>
    <name evidence="1" type="ORF">NCTC10815_02910</name>
</gene>
<name>A0A378MGN8_LISGR</name>
<dbReference type="AlphaFoldDB" id="A0A378MGN8"/>
<dbReference type="EMBL" id="UGPG01000001">
    <property type="protein sequence ID" value="STY45529.1"/>
    <property type="molecule type" value="Genomic_DNA"/>
</dbReference>
<accession>A0A378MGN8</accession>
<evidence type="ECO:0000313" key="2">
    <source>
        <dbReference type="Proteomes" id="UP000254879"/>
    </source>
</evidence>
<organism evidence="1 2">
    <name type="scientific">Listeria grayi</name>
    <name type="common">Listeria murrayi</name>
    <dbReference type="NCBI Taxonomy" id="1641"/>
    <lineage>
        <taxon>Bacteria</taxon>
        <taxon>Bacillati</taxon>
        <taxon>Bacillota</taxon>
        <taxon>Bacilli</taxon>
        <taxon>Bacillales</taxon>
        <taxon>Listeriaceae</taxon>
        <taxon>Listeria</taxon>
    </lineage>
</organism>
<dbReference type="RefSeq" id="WP_115346365.1">
    <property type="nucleotide sequence ID" value="NZ_UGPG01000001.1"/>
</dbReference>